<dbReference type="CDD" id="cd12215">
    <property type="entry name" value="ChiC_BD"/>
    <property type="match status" value="2"/>
</dbReference>
<evidence type="ECO:0000313" key="4">
    <source>
        <dbReference type="Proteomes" id="UP000231564"/>
    </source>
</evidence>
<name>A0A2H1E9U2_9FLAO</name>
<dbReference type="STRING" id="1349785.GCA_000509405_00876"/>
<proteinExistence type="predicted"/>
<feature type="domain" description="Chitin-binding type-3" evidence="2">
    <location>
        <begin position="52"/>
        <end position="97"/>
    </location>
</feature>
<evidence type="ECO:0000259" key="2">
    <source>
        <dbReference type="SMART" id="SM00495"/>
    </source>
</evidence>
<dbReference type="Gene3D" id="2.10.10.20">
    <property type="entry name" value="Carbohydrate-binding module superfamily 5/12"/>
    <property type="match status" value="2"/>
</dbReference>
<dbReference type="GO" id="GO:0005975">
    <property type="term" value="P:carbohydrate metabolic process"/>
    <property type="evidence" value="ECO:0007669"/>
    <property type="project" value="InterPro"/>
</dbReference>
<dbReference type="Proteomes" id="UP000231564">
    <property type="component" value="Chromosome MARIT"/>
</dbReference>
<evidence type="ECO:0000313" key="3">
    <source>
        <dbReference type="EMBL" id="SFZ82810.1"/>
    </source>
</evidence>
<dbReference type="EMBL" id="LT634361">
    <property type="protein sequence ID" value="SFZ82810.1"/>
    <property type="molecule type" value="Genomic_DNA"/>
</dbReference>
<dbReference type="GeneID" id="47723271"/>
<dbReference type="AlphaFoldDB" id="A0A2H1E9U2"/>
<keyword evidence="4" id="KW-1185">Reference proteome</keyword>
<dbReference type="KEGG" id="tmar:MARIT_1763"/>
<keyword evidence="1" id="KW-0378">Hydrolase</keyword>
<dbReference type="GO" id="GO:0005576">
    <property type="term" value="C:extracellular region"/>
    <property type="evidence" value="ECO:0007669"/>
    <property type="project" value="InterPro"/>
</dbReference>
<dbReference type="SMART" id="SM00495">
    <property type="entry name" value="ChtBD3"/>
    <property type="match status" value="1"/>
</dbReference>
<organism evidence="3 4">
    <name type="scientific">Tenacibaculum maritimum NCIMB 2154</name>
    <dbReference type="NCBI Taxonomy" id="1349785"/>
    <lineage>
        <taxon>Bacteria</taxon>
        <taxon>Pseudomonadati</taxon>
        <taxon>Bacteroidota</taxon>
        <taxon>Flavobacteriia</taxon>
        <taxon>Flavobacteriales</taxon>
        <taxon>Flavobacteriaceae</taxon>
        <taxon>Tenacibaculum</taxon>
    </lineage>
</organism>
<dbReference type="GO" id="GO:0004553">
    <property type="term" value="F:hydrolase activity, hydrolyzing O-glycosyl compounds"/>
    <property type="evidence" value="ECO:0007669"/>
    <property type="project" value="InterPro"/>
</dbReference>
<dbReference type="PROSITE" id="PS51257">
    <property type="entry name" value="PROKAR_LIPOPROTEIN"/>
    <property type="match status" value="1"/>
</dbReference>
<reference evidence="3 4" key="1">
    <citation type="submission" date="2016-11" db="EMBL/GenBank/DDBJ databases">
        <authorList>
            <person name="Jaros S."/>
            <person name="Januszkiewicz K."/>
            <person name="Wedrychowicz H."/>
        </authorList>
    </citation>
    <scope>NUCLEOTIDE SEQUENCE [LARGE SCALE GENOMIC DNA]</scope>
    <source>
        <strain evidence="3">NCIMB 2154T</strain>
    </source>
</reference>
<gene>
    <name evidence="3" type="ORF">MARIT_1763</name>
</gene>
<protein>
    <recommendedName>
        <fullName evidence="2">Chitin-binding type-3 domain-containing protein</fullName>
    </recommendedName>
</protein>
<evidence type="ECO:0000256" key="1">
    <source>
        <dbReference type="ARBA" id="ARBA00022801"/>
    </source>
</evidence>
<dbReference type="InterPro" id="IPR036573">
    <property type="entry name" value="CBM_sf_5/12"/>
</dbReference>
<accession>A0A2H1E9U2</accession>
<sequence>MKENIPRVFFLILLLLACKNRKNPVSLEDHRVAGDLMSTSSLFLDEESVCNSEPWKACKEYTYKSTTVFYKGKIYRNKWYTKGEEPKEEVNNPWRLIAFCNGDVVDCSKAILWKSNLKFEKPYILVKFEKHLYKNRWYSEGEKPSVNSRVWQYIGPCETGLILEEK</sequence>
<dbReference type="GO" id="GO:0030246">
    <property type="term" value="F:carbohydrate binding"/>
    <property type="evidence" value="ECO:0007669"/>
    <property type="project" value="InterPro"/>
</dbReference>
<dbReference type="OrthoDB" id="9775889at2"/>
<dbReference type="SUPFAM" id="SSF51055">
    <property type="entry name" value="Carbohydrate binding domain"/>
    <property type="match status" value="1"/>
</dbReference>
<dbReference type="RefSeq" id="WP_100211280.1">
    <property type="nucleotide sequence ID" value="NZ_CP138495.1"/>
</dbReference>
<dbReference type="InterPro" id="IPR003610">
    <property type="entry name" value="CBM5/12"/>
</dbReference>